<reference evidence="1" key="2">
    <citation type="submission" date="2020-09" db="EMBL/GenBank/DDBJ databases">
        <authorList>
            <person name="Sun Q."/>
            <person name="Zhou Y."/>
        </authorList>
    </citation>
    <scope>NUCLEOTIDE SEQUENCE</scope>
    <source>
        <strain evidence="1">CGMCC 1.15760</strain>
    </source>
</reference>
<evidence type="ECO:0000313" key="2">
    <source>
        <dbReference type="Proteomes" id="UP000616608"/>
    </source>
</evidence>
<comment type="caution">
    <text evidence="1">The sequence shown here is derived from an EMBL/GenBank/DDBJ whole genome shotgun (WGS) entry which is preliminary data.</text>
</comment>
<organism evidence="1 2">
    <name type="scientific">Lysinibacillus alkalisoli</name>
    <dbReference type="NCBI Taxonomy" id="1911548"/>
    <lineage>
        <taxon>Bacteria</taxon>
        <taxon>Bacillati</taxon>
        <taxon>Bacillota</taxon>
        <taxon>Bacilli</taxon>
        <taxon>Bacillales</taxon>
        <taxon>Bacillaceae</taxon>
        <taxon>Lysinibacillus</taxon>
    </lineage>
</organism>
<dbReference type="EMBL" id="BMJT01000006">
    <property type="protein sequence ID" value="GGG25512.1"/>
    <property type="molecule type" value="Genomic_DNA"/>
</dbReference>
<proteinExistence type="predicted"/>
<dbReference type="Proteomes" id="UP000616608">
    <property type="component" value="Unassembled WGS sequence"/>
</dbReference>
<keyword evidence="2" id="KW-1185">Reference proteome</keyword>
<dbReference type="RefSeq" id="WP_188614925.1">
    <property type="nucleotide sequence ID" value="NZ_BMJT01000006.1"/>
</dbReference>
<dbReference type="InterPro" id="IPR015001">
    <property type="entry name" value="DUF1850"/>
</dbReference>
<dbReference type="AlphaFoldDB" id="A0A917LI01"/>
<evidence type="ECO:0008006" key="3">
    <source>
        <dbReference type="Google" id="ProtNLM"/>
    </source>
</evidence>
<dbReference type="Pfam" id="PF08905">
    <property type="entry name" value="DUF1850"/>
    <property type="match status" value="1"/>
</dbReference>
<reference evidence="1" key="1">
    <citation type="journal article" date="2014" name="Int. J. Syst. Evol. Microbiol.">
        <title>Complete genome sequence of Corynebacterium casei LMG S-19264T (=DSM 44701T), isolated from a smear-ripened cheese.</title>
        <authorList>
            <consortium name="US DOE Joint Genome Institute (JGI-PGF)"/>
            <person name="Walter F."/>
            <person name="Albersmeier A."/>
            <person name="Kalinowski J."/>
            <person name="Ruckert C."/>
        </authorList>
    </citation>
    <scope>NUCLEOTIDE SEQUENCE</scope>
    <source>
        <strain evidence="1">CGMCC 1.15760</strain>
    </source>
</reference>
<protein>
    <recommendedName>
        <fullName evidence="3">DUF1850 domain-containing protein</fullName>
    </recommendedName>
</protein>
<name>A0A917LI01_9BACI</name>
<gene>
    <name evidence="1" type="ORF">GCM10007425_20140</name>
</gene>
<accession>A0A917LI01</accession>
<evidence type="ECO:0000313" key="1">
    <source>
        <dbReference type="EMBL" id="GGG25512.1"/>
    </source>
</evidence>
<sequence length="172" mass="20586">MHKRYKIGILALLLICSLVLLINMPWQTVIVFQETNQEKAPLYFIELQEPRIFYIRYTHSIHRTDVFEYFDITPDQQIKMTEMIYENMSIGMPSAAEQGQRLERKGDRYHLYFDKPTLLASFVIYIGDIDLDLAVHHKKEYDLKHNLQRGHAYECRVDKLSLYQLWKGVQMR</sequence>